<name>A0AAD5CQJ1_AMBAR</name>
<dbReference type="AlphaFoldDB" id="A0AAD5CQJ1"/>
<evidence type="ECO:0000313" key="3">
    <source>
        <dbReference type="Proteomes" id="UP001206925"/>
    </source>
</evidence>
<evidence type="ECO:0000313" key="2">
    <source>
        <dbReference type="EMBL" id="KAI7745425.1"/>
    </source>
</evidence>
<protein>
    <submittedName>
        <fullName evidence="2">Uncharacterized protein</fullName>
    </submittedName>
</protein>
<feature type="non-terminal residue" evidence="2">
    <location>
        <position position="249"/>
    </location>
</feature>
<evidence type="ECO:0000256" key="1">
    <source>
        <dbReference type="SAM" id="MobiDB-lite"/>
    </source>
</evidence>
<reference evidence="2" key="1">
    <citation type="submission" date="2022-06" db="EMBL/GenBank/DDBJ databases">
        <title>Uncovering the hologenomic basis of an extraordinary plant invasion.</title>
        <authorList>
            <person name="Bieker V.C."/>
            <person name="Martin M.D."/>
            <person name="Gilbert T."/>
            <person name="Hodgins K."/>
            <person name="Battlay P."/>
            <person name="Petersen B."/>
            <person name="Wilson J."/>
        </authorList>
    </citation>
    <scope>NUCLEOTIDE SEQUENCE</scope>
    <source>
        <strain evidence="2">AA19_3_7</strain>
        <tissue evidence="2">Leaf</tissue>
    </source>
</reference>
<gene>
    <name evidence="2" type="ORF">M8C21_012921</name>
</gene>
<feature type="compositionally biased region" description="Low complexity" evidence="1">
    <location>
        <begin position="67"/>
        <end position="80"/>
    </location>
</feature>
<feature type="region of interest" description="Disordered" evidence="1">
    <location>
        <begin position="223"/>
        <end position="249"/>
    </location>
</feature>
<dbReference type="EMBL" id="JAMZMK010007253">
    <property type="protein sequence ID" value="KAI7745425.1"/>
    <property type="molecule type" value="Genomic_DNA"/>
</dbReference>
<feature type="region of interest" description="Disordered" evidence="1">
    <location>
        <begin position="56"/>
        <end position="155"/>
    </location>
</feature>
<sequence length="249" mass="27743">LCVFLLMAEKAKHDEKETKKLQDSLQSVQLRLSAREHICRTLQEKVRDLENQLAEERKTRQKQENRALAAASSHSSLSSLTQGLSTISEKRPPLGPSSKMRLPLRRISNFMPAHPSPAASQKPKSFSHNLTNEDKENLSRTSSSMKPLSRARRGSIAVKPAAATLTSQILKPKRRASIATTFQSEPNSSSSMMTTPIMRHNAAPRMRNDRVVGRQSFVWDPQRVWRTSRTQSPLGPAKGPTTTSVEATP</sequence>
<feature type="compositionally biased region" description="Basic and acidic residues" evidence="1">
    <location>
        <begin position="56"/>
        <end position="65"/>
    </location>
</feature>
<feature type="compositionally biased region" description="Polar residues" evidence="1">
    <location>
        <begin position="118"/>
        <end position="130"/>
    </location>
</feature>
<keyword evidence="3" id="KW-1185">Reference proteome</keyword>
<feature type="compositionally biased region" description="Polar residues" evidence="1">
    <location>
        <begin position="240"/>
        <end position="249"/>
    </location>
</feature>
<proteinExistence type="predicted"/>
<dbReference type="Proteomes" id="UP001206925">
    <property type="component" value="Unassembled WGS sequence"/>
</dbReference>
<feature type="non-terminal residue" evidence="2">
    <location>
        <position position="1"/>
    </location>
</feature>
<accession>A0AAD5CQJ1</accession>
<organism evidence="2 3">
    <name type="scientific">Ambrosia artemisiifolia</name>
    <name type="common">Common ragweed</name>
    <dbReference type="NCBI Taxonomy" id="4212"/>
    <lineage>
        <taxon>Eukaryota</taxon>
        <taxon>Viridiplantae</taxon>
        <taxon>Streptophyta</taxon>
        <taxon>Embryophyta</taxon>
        <taxon>Tracheophyta</taxon>
        <taxon>Spermatophyta</taxon>
        <taxon>Magnoliopsida</taxon>
        <taxon>eudicotyledons</taxon>
        <taxon>Gunneridae</taxon>
        <taxon>Pentapetalae</taxon>
        <taxon>asterids</taxon>
        <taxon>campanulids</taxon>
        <taxon>Asterales</taxon>
        <taxon>Asteraceae</taxon>
        <taxon>Asteroideae</taxon>
        <taxon>Heliantheae alliance</taxon>
        <taxon>Heliantheae</taxon>
        <taxon>Ambrosia</taxon>
    </lineage>
</organism>
<comment type="caution">
    <text evidence="2">The sequence shown here is derived from an EMBL/GenBank/DDBJ whole genome shotgun (WGS) entry which is preliminary data.</text>
</comment>